<evidence type="ECO:0000259" key="4">
    <source>
        <dbReference type="Pfam" id="PF00251"/>
    </source>
</evidence>
<reference evidence="5" key="1">
    <citation type="journal article" date="2021" name="PeerJ">
        <title>Extensive microbial diversity within the chicken gut microbiome revealed by metagenomics and culture.</title>
        <authorList>
            <person name="Gilroy R."/>
            <person name="Ravi A."/>
            <person name="Getino M."/>
            <person name="Pursley I."/>
            <person name="Horton D.L."/>
            <person name="Alikhan N.F."/>
            <person name="Baker D."/>
            <person name="Gharbi K."/>
            <person name="Hall N."/>
            <person name="Watson M."/>
            <person name="Adriaenssens E.M."/>
            <person name="Foster-Nyarko E."/>
            <person name="Jarju S."/>
            <person name="Secka A."/>
            <person name="Antonio M."/>
            <person name="Oren A."/>
            <person name="Chaudhuri R.R."/>
            <person name="La Ragione R."/>
            <person name="Hildebrand F."/>
            <person name="Pallen M.J."/>
        </authorList>
    </citation>
    <scope>NUCLEOTIDE SEQUENCE</scope>
    <source>
        <strain evidence="5">CHK183-1962</strain>
    </source>
</reference>
<reference evidence="5" key="2">
    <citation type="submission" date="2021-04" db="EMBL/GenBank/DDBJ databases">
        <authorList>
            <person name="Gilroy R."/>
        </authorList>
    </citation>
    <scope>NUCLEOTIDE SEQUENCE</scope>
    <source>
        <strain evidence="5">CHK183-1962</strain>
    </source>
</reference>
<comment type="caution">
    <text evidence="5">The sequence shown here is derived from an EMBL/GenBank/DDBJ whole genome shotgun (WGS) entry which is preliminary data.</text>
</comment>
<name>A0A9D2BHX8_9FIRM</name>
<dbReference type="InterPro" id="IPR023296">
    <property type="entry name" value="Glyco_hydro_beta-prop_sf"/>
</dbReference>
<feature type="domain" description="Glycosyl hydrolase family 32 N-terminal" evidence="4">
    <location>
        <begin position="31"/>
        <end position="163"/>
    </location>
</feature>
<keyword evidence="3" id="KW-0326">Glycosidase</keyword>
<dbReference type="PANTHER" id="PTHR43101">
    <property type="entry name" value="BETA-FRUCTOSIDASE"/>
    <property type="match status" value="1"/>
</dbReference>
<dbReference type="Gene3D" id="2.115.10.20">
    <property type="entry name" value="Glycosyl hydrolase domain, family 43"/>
    <property type="match status" value="1"/>
</dbReference>
<accession>A0A9D2BHX8</accession>
<dbReference type="SUPFAM" id="SSF75005">
    <property type="entry name" value="Arabinanase/levansucrase/invertase"/>
    <property type="match status" value="1"/>
</dbReference>
<protein>
    <recommendedName>
        <fullName evidence="4">Glycosyl hydrolase family 32 N-terminal domain-containing protein</fullName>
    </recommendedName>
</protein>
<evidence type="ECO:0000313" key="6">
    <source>
        <dbReference type="Proteomes" id="UP000886890"/>
    </source>
</evidence>
<proteinExistence type="inferred from homology"/>
<organism evidence="5 6">
    <name type="scientific">Candidatus Fusicatenibacter merdavium</name>
    <dbReference type="NCBI Taxonomy" id="2838600"/>
    <lineage>
        <taxon>Bacteria</taxon>
        <taxon>Bacillati</taxon>
        <taxon>Bacillota</taxon>
        <taxon>Clostridia</taxon>
        <taxon>Lachnospirales</taxon>
        <taxon>Lachnospiraceae</taxon>
        <taxon>Fusicatenibacter</taxon>
    </lineage>
</organism>
<comment type="similarity">
    <text evidence="1">Belongs to the glycosyl hydrolase 32 family.</text>
</comment>
<evidence type="ECO:0000256" key="1">
    <source>
        <dbReference type="ARBA" id="ARBA00009902"/>
    </source>
</evidence>
<dbReference type="InterPro" id="IPR051214">
    <property type="entry name" value="GH32_Enzymes"/>
</dbReference>
<dbReference type="PANTHER" id="PTHR43101:SF1">
    <property type="entry name" value="BETA-FRUCTOSIDASE"/>
    <property type="match status" value="1"/>
</dbReference>
<evidence type="ECO:0000313" key="5">
    <source>
        <dbReference type="EMBL" id="HIX77260.1"/>
    </source>
</evidence>
<gene>
    <name evidence="5" type="ORF">H9734_06670</name>
</gene>
<dbReference type="EMBL" id="DXEK01000110">
    <property type="protein sequence ID" value="HIX77260.1"/>
    <property type="molecule type" value="Genomic_DNA"/>
</dbReference>
<dbReference type="Pfam" id="PF00251">
    <property type="entry name" value="Glyco_hydro_32N"/>
    <property type="match status" value="1"/>
</dbReference>
<dbReference type="GO" id="GO:0016798">
    <property type="term" value="F:hydrolase activity, acting on glycosyl bonds"/>
    <property type="evidence" value="ECO:0007669"/>
    <property type="project" value="UniProtKB-KW"/>
</dbReference>
<evidence type="ECO:0000256" key="3">
    <source>
        <dbReference type="ARBA" id="ARBA00023295"/>
    </source>
</evidence>
<dbReference type="Gene3D" id="2.60.120.560">
    <property type="entry name" value="Exo-inulinase, domain 1"/>
    <property type="match status" value="1"/>
</dbReference>
<keyword evidence="2" id="KW-0378">Hydrolase</keyword>
<evidence type="ECO:0000256" key="2">
    <source>
        <dbReference type="ARBA" id="ARBA00022801"/>
    </source>
</evidence>
<dbReference type="InterPro" id="IPR013148">
    <property type="entry name" value="Glyco_hydro_32_N"/>
</dbReference>
<dbReference type="AlphaFoldDB" id="A0A9D2BHX8"/>
<dbReference type="Proteomes" id="UP000886890">
    <property type="component" value="Unassembled WGS sequence"/>
</dbReference>
<sequence length="383" mass="44806">MTHYISKDGSLDHWEYIEEDTFGPDGVIYDCSDWRDPRIVYREELGEFWMFLAARVKAGHSQTGCVGLCVSKDLKTWEYREPVYYPERFNGACECPDVFRMGDWYYLIFSSYTNLFGNYYVKCRVGERQWQIPKNHRLDGRAFYAAKTAGTEDVRYLFGWNPTKEENLFGFWPDGLCAKDYRTWDWGGSMVIHQLGQQPDGDLKLALPKAKREAFTDLVENSFLPVTDGWHLEENRYSAQTSNRQQMMLMQPLPESFYIKTEIQMEDAFQAGVILQTDQTMKEGYYIYLEPERKRLVYRSWLRMSEEGGKTFPYDVELEAPVRIAGDGRYELEIIAEGSAATAYVNGETALSFRMYDYSRRNLGLFSFGKAEFKNIIMKKRSE</sequence>